<accession>A0A8C9FDN4</accession>
<dbReference type="PANTHER" id="PTHR16675:SF160">
    <property type="entry name" value="T-CELL SURFACE GLYCOPROTEIN CD1A"/>
    <property type="match status" value="1"/>
</dbReference>
<reference evidence="3" key="2">
    <citation type="submission" date="2025-09" db="UniProtKB">
        <authorList>
            <consortium name="Ensembl"/>
        </authorList>
    </citation>
    <scope>IDENTIFICATION</scope>
</reference>
<organism evidence="3 4">
    <name type="scientific">Pavo cristatus</name>
    <name type="common">Indian peafowl</name>
    <name type="synonym">Blue peafowl</name>
    <dbReference type="NCBI Taxonomy" id="9049"/>
    <lineage>
        <taxon>Eukaryota</taxon>
        <taxon>Metazoa</taxon>
        <taxon>Chordata</taxon>
        <taxon>Craniata</taxon>
        <taxon>Vertebrata</taxon>
        <taxon>Euteleostomi</taxon>
        <taxon>Archelosauria</taxon>
        <taxon>Archosauria</taxon>
        <taxon>Dinosauria</taxon>
        <taxon>Saurischia</taxon>
        <taxon>Theropoda</taxon>
        <taxon>Coelurosauria</taxon>
        <taxon>Aves</taxon>
        <taxon>Neognathae</taxon>
        <taxon>Galloanserae</taxon>
        <taxon>Galliformes</taxon>
        <taxon>Phasianidae</taxon>
        <taxon>Phasianinae</taxon>
        <taxon>Pavo</taxon>
    </lineage>
</organism>
<dbReference type="InterPro" id="IPR003006">
    <property type="entry name" value="Ig/MHC_CS"/>
</dbReference>
<proteinExistence type="predicted"/>
<dbReference type="GO" id="GO:0001916">
    <property type="term" value="P:positive regulation of T cell mediated cytotoxicity"/>
    <property type="evidence" value="ECO:0007669"/>
    <property type="project" value="TreeGrafter"/>
</dbReference>
<evidence type="ECO:0000259" key="2">
    <source>
        <dbReference type="PROSITE" id="PS50835"/>
    </source>
</evidence>
<dbReference type="InterPro" id="IPR050208">
    <property type="entry name" value="MHC_class-I_related"/>
</dbReference>
<evidence type="ECO:0000313" key="3">
    <source>
        <dbReference type="Ensembl" id="ENSPSTP00000013200.1"/>
    </source>
</evidence>
<dbReference type="InterPro" id="IPR036179">
    <property type="entry name" value="Ig-like_dom_sf"/>
</dbReference>
<dbReference type="GO" id="GO:0009897">
    <property type="term" value="C:external side of plasma membrane"/>
    <property type="evidence" value="ECO:0007669"/>
    <property type="project" value="TreeGrafter"/>
</dbReference>
<dbReference type="Proteomes" id="UP000694428">
    <property type="component" value="Unplaced"/>
</dbReference>
<dbReference type="SUPFAM" id="SSF48726">
    <property type="entry name" value="Immunoglobulin"/>
    <property type="match status" value="1"/>
</dbReference>
<dbReference type="GO" id="GO:0005615">
    <property type="term" value="C:extracellular space"/>
    <property type="evidence" value="ECO:0007669"/>
    <property type="project" value="TreeGrafter"/>
</dbReference>
<keyword evidence="1" id="KW-0325">Glycoprotein</keyword>
<feature type="domain" description="Ig-like" evidence="2">
    <location>
        <begin position="19"/>
        <end position="104"/>
    </location>
</feature>
<dbReference type="Gene3D" id="2.60.40.10">
    <property type="entry name" value="Immunoglobulins"/>
    <property type="match status" value="1"/>
</dbReference>
<dbReference type="Pfam" id="PF07654">
    <property type="entry name" value="C1-set"/>
    <property type="match status" value="1"/>
</dbReference>
<protein>
    <recommendedName>
        <fullName evidence="2">Ig-like domain-containing protein</fullName>
    </recommendedName>
</protein>
<dbReference type="InterPro" id="IPR003597">
    <property type="entry name" value="Ig_C1-set"/>
</dbReference>
<dbReference type="GO" id="GO:0006955">
    <property type="term" value="P:immune response"/>
    <property type="evidence" value="ECO:0007669"/>
    <property type="project" value="TreeGrafter"/>
</dbReference>
<dbReference type="Ensembl" id="ENSPSTT00000013837.1">
    <property type="protein sequence ID" value="ENSPSTP00000013200.1"/>
    <property type="gene ID" value="ENSPSTG00000009343.1"/>
</dbReference>
<dbReference type="GO" id="GO:0030884">
    <property type="term" value="F:exogenous lipid antigen binding"/>
    <property type="evidence" value="ECO:0007669"/>
    <property type="project" value="TreeGrafter"/>
</dbReference>
<dbReference type="GO" id="GO:0071723">
    <property type="term" value="F:lipopeptide binding"/>
    <property type="evidence" value="ECO:0007669"/>
    <property type="project" value="TreeGrafter"/>
</dbReference>
<reference evidence="3" key="1">
    <citation type="submission" date="2025-08" db="UniProtKB">
        <authorList>
            <consortium name="Ensembl"/>
        </authorList>
    </citation>
    <scope>IDENTIFICATION</scope>
</reference>
<dbReference type="InterPro" id="IPR007110">
    <property type="entry name" value="Ig-like_dom"/>
</dbReference>
<dbReference type="GO" id="GO:0030883">
    <property type="term" value="F:endogenous lipid antigen binding"/>
    <property type="evidence" value="ECO:0007669"/>
    <property type="project" value="TreeGrafter"/>
</dbReference>
<keyword evidence="4" id="KW-1185">Reference proteome</keyword>
<dbReference type="SMART" id="SM00407">
    <property type="entry name" value="IGc1"/>
    <property type="match status" value="1"/>
</dbReference>
<dbReference type="GO" id="GO:0048006">
    <property type="term" value="P:antigen processing and presentation, endogenous lipid antigen via MHC class Ib"/>
    <property type="evidence" value="ECO:0007669"/>
    <property type="project" value="TreeGrafter"/>
</dbReference>
<dbReference type="AlphaFoldDB" id="A0A8C9FDN4"/>
<evidence type="ECO:0000256" key="1">
    <source>
        <dbReference type="ARBA" id="ARBA00023180"/>
    </source>
</evidence>
<dbReference type="PROSITE" id="PS00290">
    <property type="entry name" value="IG_MHC"/>
    <property type="match status" value="1"/>
</dbReference>
<dbReference type="GO" id="GO:0048007">
    <property type="term" value="P:antigen processing and presentation, exogenous lipid antigen via MHC class Ib"/>
    <property type="evidence" value="ECO:0007669"/>
    <property type="project" value="TreeGrafter"/>
</dbReference>
<name>A0A8C9FDN4_PAVCR</name>
<dbReference type="PROSITE" id="PS50835">
    <property type="entry name" value="IG_LIKE"/>
    <property type="match status" value="1"/>
</dbReference>
<dbReference type="PANTHER" id="PTHR16675">
    <property type="entry name" value="MHC CLASS I-RELATED"/>
    <property type="match status" value="1"/>
</dbReference>
<dbReference type="InterPro" id="IPR013783">
    <property type="entry name" value="Ig-like_fold"/>
</dbReference>
<sequence>MGTALSQTLSIHKAECPLPPIAVVFARTAGPAQLLLVCRVTSFYPRPIAVTWLRDGREVPPSPALSTGTVLPNADLTYQLRSTLLVSPRDGHSYACRVQHCSLG</sequence>
<evidence type="ECO:0000313" key="4">
    <source>
        <dbReference type="Proteomes" id="UP000694428"/>
    </source>
</evidence>